<accession>A0A085LMA4</accession>
<dbReference type="Proteomes" id="UP000030764">
    <property type="component" value="Unassembled WGS sequence"/>
</dbReference>
<proteinExistence type="predicted"/>
<dbReference type="EMBL" id="KL363394">
    <property type="protein sequence ID" value="KFD46100.1"/>
    <property type="molecule type" value="Genomic_DNA"/>
</dbReference>
<keyword evidence="2" id="KW-1185">Reference proteome</keyword>
<protein>
    <submittedName>
        <fullName evidence="1">Uncharacterized protein</fullName>
    </submittedName>
</protein>
<gene>
    <name evidence="1" type="ORF">M513_13034</name>
</gene>
<name>A0A085LMA4_9BILA</name>
<sequence>MKGYGDKMQTVVCNMLEYMKHYLEYLISRLSHNNADETDTTLSSQLSETSEPEWWHEVSITAERRRLTSEDGEFKHELTDER</sequence>
<evidence type="ECO:0000313" key="1">
    <source>
        <dbReference type="EMBL" id="KFD46100.1"/>
    </source>
</evidence>
<organism evidence="1 2">
    <name type="scientific">Trichuris suis</name>
    <name type="common">pig whipworm</name>
    <dbReference type="NCBI Taxonomy" id="68888"/>
    <lineage>
        <taxon>Eukaryota</taxon>
        <taxon>Metazoa</taxon>
        <taxon>Ecdysozoa</taxon>
        <taxon>Nematoda</taxon>
        <taxon>Enoplea</taxon>
        <taxon>Dorylaimia</taxon>
        <taxon>Trichinellida</taxon>
        <taxon>Trichuridae</taxon>
        <taxon>Trichuris</taxon>
    </lineage>
</organism>
<dbReference type="AlphaFoldDB" id="A0A085LMA4"/>
<reference evidence="1 2" key="1">
    <citation type="journal article" date="2014" name="Nat. Genet.">
        <title>Genome and transcriptome of the porcine whipworm Trichuris suis.</title>
        <authorList>
            <person name="Jex A.R."/>
            <person name="Nejsum P."/>
            <person name="Schwarz E.M."/>
            <person name="Hu L."/>
            <person name="Young N.D."/>
            <person name="Hall R.S."/>
            <person name="Korhonen P.K."/>
            <person name="Liao S."/>
            <person name="Thamsborg S."/>
            <person name="Xia J."/>
            <person name="Xu P."/>
            <person name="Wang S."/>
            <person name="Scheerlinck J.P."/>
            <person name="Hofmann A."/>
            <person name="Sternberg P.W."/>
            <person name="Wang J."/>
            <person name="Gasser R.B."/>
        </authorList>
    </citation>
    <scope>NUCLEOTIDE SEQUENCE [LARGE SCALE GENOMIC DNA]</scope>
    <source>
        <strain evidence="1">DCEP-RM93M</strain>
    </source>
</reference>
<evidence type="ECO:0000313" key="2">
    <source>
        <dbReference type="Proteomes" id="UP000030764"/>
    </source>
</evidence>